<gene>
    <name evidence="2" type="ORF">DH17_10120</name>
</gene>
<evidence type="ECO:0000313" key="2">
    <source>
        <dbReference type="EMBL" id="KHN68259.1"/>
    </source>
</evidence>
<dbReference type="Proteomes" id="UP000031012">
    <property type="component" value="Unassembled WGS sequence"/>
</dbReference>
<feature type="domain" description="RiboL-PSP-HEPN" evidence="1">
    <location>
        <begin position="14"/>
        <end position="128"/>
    </location>
</feature>
<dbReference type="EMBL" id="JHQK01000003">
    <property type="protein sequence ID" value="KHN68259.1"/>
    <property type="molecule type" value="Genomic_DNA"/>
</dbReference>
<dbReference type="Pfam" id="PF18735">
    <property type="entry name" value="HEPN_RiboL-PSP"/>
    <property type="match status" value="1"/>
</dbReference>
<protein>
    <recommendedName>
        <fullName evidence="1">RiboL-PSP-HEPN domain-containing protein</fullName>
    </recommendedName>
</protein>
<dbReference type="AlphaFoldDB" id="A0A0B2UGC9"/>
<sequence>MDEIEAIKTKKFFIKTNFNDPEKQKDSSVIDTGSNLNKEVYKKILETIGIEYHETLDQELNPHVRQYFEHEKDKSFFSEIIDNTLLKCRNHNAHGGRNSAQLLLGIELLKLLKNLIILLLEQFKDDILEYSSGSFFLQSKLREKETYDIESNNFLSAQIVDIVEQYHNSLEVEEIVTQGIEAINQSA</sequence>
<evidence type="ECO:0000313" key="3">
    <source>
        <dbReference type="Proteomes" id="UP000031012"/>
    </source>
</evidence>
<proteinExistence type="predicted"/>
<name>A0A0B2UGC9_9GAMM</name>
<reference evidence="2 3" key="1">
    <citation type="submission" date="2014-03" db="EMBL/GenBank/DDBJ databases">
        <title>Genome sequence of the diesel-degrader and plant-growth promoter Acinetobacter oleivorans PF-1 isolated from the roots of poplar tree.</title>
        <authorList>
            <person name="Gkorezis P."/>
            <person name="van Hamme J."/>
            <person name="Rineau F."/>
            <person name="Vangronsveld J."/>
            <person name="Francetti A."/>
        </authorList>
    </citation>
    <scope>NUCLEOTIDE SEQUENCE [LARGE SCALE GENOMIC DNA]</scope>
    <source>
        <strain evidence="2 3">PF1</strain>
    </source>
</reference>
<evidence type="ECO:0000259" key="1">
    <source>
        <dbReference type="Pfam" id="PF18735"/>
    </source>
</evidence>
<comment type="caution">
    <text evidence="2">The sequence shown here is derived from an EMBL/GenBank/DDBJ whole genome shotgun (WGS) entry which is preliminary data.</text>
</comment>
<organism evidence="2 3">
    <name type="scientific">Acinetobacter oleivorans</name>
    <dbReference type="NCBI Taxonomy" id="1148157"/>
    <lineage>
        <taxon>Bacteria</taxon>
        <taxon>Pseudomonadati</taxon>
        <taxon>Pseudomonadota</taxon>
        <taxon>Gammaproteobacteria</taxon>
        <taxon>Moraxellales</taxon>
        <taxon>Moraxellaceae</taxon>
        <taxon>Acinetobacter</taxon>
    </lineage>
</organism>
<dbReference type="InterPro" id="IPR041519">
    <property type="entry name" value="HEPN_RiboL-PSP"/>
</dbReference>
<accession>A0A0B2UGC9</accession>